<feature type="compositionally biased region" description="Polar residues" evidence="1">
    <location>
        <begin position="299"/>
        <end position="324"/>
    </location>
</feature>
<dbReference type="Proteomes" id="UP001415857">
    <property type="component" value="Unassembled WGS sequence"/>
</dbReference>
<keyword evidence="4" id="KW-1185">Reference proteome</keyword>
<dbReference type="Pfam" id="PF11262">
    <property type="entry name" value="Tho2"/>
    <property type="match status" value="1"/>
</dbReference>
<dbReference type="PANTHER" id="PTHR21597:SF0">
    <property type="entry name" value="THO COMPLEX SUBUNIT 2"/>
    <property type="match status" value="1"/>
</dbReference>
<feature type="compositionally biased region" description="Basic and acidic residues" evidence="1">
    <location>
        <begin position="728"/>
        <end position="753"/>
    </location>
</feature>
<feature type="compositionally biased region" description="Basic and acidic residues" evidence="1">
    <location>
        <begin position="264"/>
        <end position="278"/>
    </location>
</feature>
<feature type="compositionally biased region" description="Basic and acidic residues" evidence="1">
    <location>
        <begin position="437"/>
        <end position="446"/>
    </location>
</feature>
<feature type="compositionally biased region" description="Basic and acidic residues" evidence="1">
    <location>
        <begin position="371"/>
        <end position="380"/>
    </location>
</feature>
<name>A0AAP0RFB7_LIQFO</name>
<comment type="caution">
    <text evidence="3">The sequence shown here is derived from an EMBL/GenBank/DDBJ whole genome shotgun (WGS) entry which is preliminary data.</text>
</comment>
<dbReference type="GO" id="GO:0006406">
    <property type="term" value="P:mRNA export from nucleus"/>
    <property type="evidence" value="ECO:0007669"/>
    <property type="project" value="InterPro"/>
</dbReference>
<gene>
    <name evidence="3" type="ORF">L1049_022950</name>
</gene>
<feature type="compositionally biased region" description="Basic and acidic residues" evidence="1">
    <location>
        <begin position="325"/>
        <end position="338"/>
    </location>
</feature>
<dbReference type="InterPro" id="IPR021418">
    <property type="entry name" value="THO_THOC2_C"/>
</dbReference>
<protein>
    <recommendedName>
        <fullName evidence="2">THO complex subunitTHOC2 C-terminal domain-containing protein</fullName>
    </recommendedName>
</protein>
<feature type="region of interest" description="Disordered" evidence="1">
    <location>
        <begin position="297"/>
        <end position="338"/>
    </location>
</feature>
<feature type="region of interest" description="Disordered" evidence="1">
    <location>
        <begin position="371"/>
        <end position="753"/>
    </location>
</feature>
<accession>A0AAP0RFB7</accession>
<feature type="compositionally biased region" description="Basic and acidic residues" evidence="1">
    <location>
        <begin position="563"/>
        <end position="666"/>
    </location>
</feature>
<evidence type="ECO:0000313" key="4">
    <source>
        <dbReference type="Proteomes" id="UP001415857"/>
    </source>
</evidence>
<evidence type="ECO:0000256" key="1">
    <source>
        <dbReference type="SAM" id="MobiDB-lite"/>
    </source>
</evidence>
<feature type="compositionally biased region" description="Pro residues" evidence="1">
    <location>
        <begin position="670"/>
        <end position="680"/>
    </location>
</feature>
<evidence type="ECO:0000313" key="3">
    <source>
        <dbReference type="EMBL" id="KAK9275683.1"/>
    </source>
</evidence>
<feature type="compositionally biased region" description="Basic and acidic residues" evidence="1">
    <location>
        <begin position="688"/>
        <end position="698"/>
    </location>
</feature>
<dbReference type="EMBL" id="JBBPBK010000011">
    <property type="protein sequence ID" value="KAK9275683.1"/>
    <property type="molecule type" value="Genomic_DNA"/>
</dbReference>
<dbReference type="GO" id="GO:0003729">
    <property type="term" value="F:mRNA binding"/>
    <property type="evidence" value="ECO:0007669"/>
    <property type="project" value="TreeGrafter"/>
</dbReference>
<feature type="compositionally biased region" description="Basic and acidic residues" evidence="1">
    <location>
        <begin position="494"/>
        <end position="543"/>
    </location>
</feature>
<feature type="compositionally biased region" description="Polar residues" evidence="1">
    <location>
        <begin position="250"/>
        <end position="263"/>
    </location>
</feature>
<feature type="compositionally biased region" description="Basic and acidic residues" evidence="1">
    <location>
        <begin position="709"/>
        <end position="721"/>
    </location>
</feature>
<dbReference type="GO" id="GO:0000445">
    <property type="term" value="C:THO complex part of transcription export complex"/>
    <property type="evidence" value="ECO:0007669"/>
    <property type="project" value="TreeGrafter"/>
</dbReference>
<feature type="region of interest" description="Disordered" evidence="1">
    <location>
        <begin position="241"/>
        <end position="278"/>
    </location>
</feature>
<feature type="compositionally biased region" description="Polar residues" evidence="1">
    <location>
        <begin position="408"/>
        <end position="436"/>
    </location>
</feature>
<feature type="domain" description="THO complex subunitTHOC2 C-terminal" evidence="2">
    <location>
        <begin position="2"/>
        <end position="191"/>
    </location>
</feature>
<dbReference type="GO" id="GO:0006397">
    <property type="term" value="P:mRNA processing"/>
    <property type="evidence" value="ECO:0007669"/>
    <property type="project" value="InterPro"/>
</dbReference>
<evidence type="ECO:0000259" key="2">
    <source>
        <dbReference type="Pfam" id="PF11262"/>
    </source>
</evidence>
<proteinExistence type="predicted"/>
<reference evidence="3 4" key="1">
    <citation type="journal article" date="2024" name="Plant J.">
        <title>Genome sequences and population genomics reveal climatic adaptation and genomic divergence between two closely related sweetgum species.</title>
        <authorList>
            <person name="Xu W.Q."/>
            <person name="Ren C.Q."/>
            <person name="Zhang X.Y."/>
            <person name="Comes H.P."/>
            <person name="Liu X.H."/>
            <person name="Li Y.G."/>
            <person name="Kettle C.J."/>
            <person name="Jalonen R."/>
            <person name="Gaisberger H."/>
            <person name="Ma Y.Z."/>
            <person name="Qiu Y.X."/>
        </authorList>
    </citation>
    <scope>NUCLEOTIDE SEQUENCE [LARGE SCALE GENOMIC DNA]</scope>
    <source>
        <strain evidence="3">Hangzhou</strain>
    </source>
</reference>
<organism evidence="3 4">
    <name type="scientific">Liquidambar formosana</name>
    <name type="common">Formosan gum</name>
    <dbReference type="NCBI Taxonomy" id="63359"/>
    <lineage>
        <taxon>Eukaryota</taxon>
        <taxon>Viridiplantae</taxon>
        <taxon>Streptophyta</taxon>
        <taxon>Embryophyta</taxon>
        <taxon>Tracheophyta</taxon>
        <taxon>Spermatophyta</taxon>
        <taxon>Magnoliopsida</taxon>
        <taxon>eudicotyledons</taxon>
        <taxon>Gunneridae</taxon>
        <taxon>Pentapetalae</taxon>
        <taxon>Saxifragales</taxon>
        <taxon>Altingiaceae</taxon>
        <taxon>Liquidambar</taxon>
    </lineage>
</organism>
<dbReference type="InterPro" id="IPR040007">
    <property type="entry name" value="Tho2"/>
</dbReference>
<dbReference type="AlphaFoldDB" id="A0AAP0RFB7"/>
<dbReference type="PANTHER" id="PTHR21597">
    <property type="entry name" value="THO2 PROTEIN"/>
    <property type="match status" value="1"/>
</dbReference>
<sequence>MEFLQRCIFPRCTFSMPDAVYCAMFVHTLHSLGTPFFNTVNHIDVLICKTLQPMICCCTEYEVGRLGRFLYETLKIAYYWKSDESIYERECGNMPGFAVYYRYPNSQRVTYGQFIKVHWKWSQRITRLLIQCLESTEYMEIRNALIMLTKISSVFPVTRKTGINLEKRVAKIKSDEREDLKVLATGVAAALASRKPSWVTDEEFGMGYLELKPVPTLASKSFAGNLVAVQNGSGVNISQGEPAGGRTVAPGTQHSDSAISTKDQLLRTKPVEGRLERTESVTLMKSDPGHLKLKGGSLVNGSDAQSSMHPTAGQTGTSRMLENQKQMDEPTNRPLDENMVKVSPKISAESELKGSVKRAVPAGSLTKLPKQDIAKDDIKSGKAIGRSSGSSTIDRDLPTHPSEGRQGGATNVSSAVTANGNTTPALAKGSNPSIRSSDIHGSESKAETGVAKSSDLRVSAVRDDGTEVSDLPRPQSSRLVHSPRHDNSIAPSRSGDKQQKRTSPAEEPDRLSKRRKADNETRDLDGDVRVSDRERSMDPRFAEKLYPTDFEKSGNDEQSINRATDKALDRSKDKGNERYDRDYRERLERSDKSRGDDILAEKSRDRSMERYGRERSVERVQERGSSDRSFDRVMDKAKDDRNKDDRGKLRYTEASAEKSHVDERFHGQSLPPPPPIPPNVVPQSVNAGRRDEDADRRFGTARHTQRLSPRHEEKERRRSEENSLVSQDDAKRRREDDFRERKREEREGLSLKT</sequence>